<dbReference type="Gene3D" id="1.20.1080.10">
    <property type="entry name" value="Glycerol uptake facilitator protein"/>
    <property type="match status" value="1"/>
</dbReference>
<feature type="transmembrane region" description="Helical" evidence="7">
    <location>
        <begin position="205"/>
        <end position="224"/>
    </location>
</feature>
<evidence type="ECO:0000256" key="2">
    <source>
        <dbReference type="ARBA" id="ARBA00022448"/>
    </source>
</evidence>
<feature type="transmembrane region" description="Helical" evidence="7">
    <location>
        <begin position="287"/>
        <end position="306"/>
    </location>
</feature>
<dbReference type="SUPFAM" id="SSF81338">
    <property type="entry name" value="Aquaporin-like"/>
    <property type="match status" value="1"/>
</dbReference>
<evidence type="ECO:0000256" key="5">
    <source>
        <dbReference type="ARBA" id="ARBA00023136"/>
    </source>
</evidence>
<comment type="similarity">
    <text evidence="6">Belongs to the MIP/aquaporin (TC 1.A.8) family.</text>
</comment>
<protein>
    <submittedName>
        <fullName evidence="8">Uncharacterized protein</fullName>
    </submittedName>
</protein>
<evidence type="ECO:0000313" key="9">
    <source>
        <dbReference type="Proteomes" id="UP001153076"/>
    </source>
</evidence>
<dbReference type="InterPro" id="IPR000425">
    <property type="entry name" value="MIP"/>
</dbReference>
<dbReference type="InterPro" id="IPR022357">
    <property type="entry name" value="MIP_CS"/>
</dbReference>
<evidence type="ECO:0000256" key="1">
    <source>
        <dbReference type="ARBA" id="ARBA00004141"/>
    </source>
</evidence>
<comment type="subcellular location">
    <subcellularLocation>
        <location evidence="1">Membrane</location>
        <topology evidence="1">Multi-pass membrane protein</topology>
    </subcellularLocation>
</comment>
<evidence type="ECO:0000256" key="3">
    <source>
        <dbReference type="ARBA" id="ARBA00022692"/>
    </source>
</evidence>
<dbReference type="PROSITE" id="PS00221">
    <property type="entry name" value="MIP"/>
    <property type="match status" value="1"/>
</dbReference>
<evidence type="ECO:0000256" key="6">
    <source>
        <dbReference type="RuleBase" id="RU000477"/>
    </source>
</evidence>
<gene>
    <name evidence="8" type="ORF">Cgig2_001870</name>
</gene>
<name>A0A9Q1JZY0_9CARY</name>
<feature type="transmembrane region" description="Helical" evidence="7">
    <location>
        <begin position="104"/>
        <end position="122"/>
    </location>
</feature>
<keyword evidence="5 7" id="KW-0472">Membrane</keyword>
<feature type="transmembrane region" description="Helical" evidence="7">
    <location>
        <begin position="231"/>
        <end position="251"/>
    </location>
</feature>
<keyword evidence="4 7" id="KW-1133">Transmembrane helix</keyword>
<dbReference type="GO" id="GO:0015267">
    <property type="term" value="F:channel activity"/>
    <property type="evidence" value="ECO:0007669"/>
    <property type="project" value="InterPro"/>
</dbReference>
<dbReference type="PANTHER" id="PTHR47002:SF2">
    <property type="entry name" value="AQUAPORIN AQPAE.A-LIKE"/>
    <property type="match status" value="1"/>
</dbReference>
<reference evidence="8" key="1">
    <citation type="submission" date="2022-04" db="EMBL/GenBank/DDBJ databases">
        <title>Carnegiea gigantea Genome sequencing and assembly v2.</title>
        <authorList>
            <person name="Copetti D."/>
            <person name="Sanderson M.J."/>
            <person name="Burquez A."/>
            <person name="Wojciechowski M.F."/>
        </authorList>
    </citation>
    <scope>NUCLEOTIDE SEQUENCE</scope>
    <source>
        <strain evidence="8">SGP5-SGP5p</strain>
        <tissue evidence="8">Aerial part</tissue>
    </source>
</reference>
<dbReference type="OrthoDB" id="3222at2759"/>
<keyword evidence="2 6" id="KW-0813">Transport</keyword>
<accession>A0A9Q1JZY0</accession>
<dbReference type="Proteomes" id="UP001153076">
    <property type="component" value="Unassembled WGS sequence"/>
</dbReference>
<dbReference type="EMBL" id="JAKOGI010000511">
    <property type="protein sequence ID" value="KAJ8433941.1"/>
    <property type="molecule type" value="Genomic_DNA"/>
</dbReference>
<comment type="caution">
    <text evidence="8">The sequence shown here is derived from an EMBL/GenBank/DDBJ whole genome shotgun (WGS) entry which is preliminary data.</text>
</comment>
<keyword evidence="9" id="KW-1185">Reference proteome</keyword>
<organism evidence="8 9">
    <name type="scientific">Carnegiea gigantea</name>
    <dbReference type="NCBI Taxonomy" id="171969"/>
    <lineage>
        <taxon>Eukaryota</taxon>
        <taxon>Viridiplantae</taxon>
        <taxon>Streptophyta</taxon>
        <taxon>Embryophyta</taxon>
        <taxon>Tracheophyta</taxon>
        <taxon>Spermatophyta</taxon>
        <taxon>Magnoliopsida</taxon>
        <taxon>eudicotyledons</taxon>
        <taxon>Gunneridae</taxon>
        <taxon>Pentapetalae</taxon>
        <taxon>Caryophyllales</taxon>
        <taxon>Cactineae</taxon>
        <taxon>Cactaceae</taxon>
        <taxon>Cactoideae</taxon>
        <taxon>Echinocereeae</taxon>
        <taxon>Carnegiea</taxon>
    </lineage>
</organism>
<proteinExistence type="inferred from homology"/>
<evidence type="ECO:0000256" key="4">
    <source>
        <dbReference type="ARBA" id="ARBA00022989"/>
    </source>
</evidence>
<dbReference type="PANTHER" id="PTHR47002">
    <property type="entry name" value="AQUAPORIN-LIKE"/>
    <property type="match status" value="1"/>
</dbReference>
<keyword evidence="3 6" id="KW-0812">Transmembrane</keyword>
<evidence type="ECO:0000313" key="8">
    <source>
        <dbReference type="EMBL" id="KAJ8433941.1"/>
    </source>
</evidence>
<dbReference type="AlphaFoldDB" id="A0A9Q1JZY0"/>
<sequence>MAESIVLMKDNKINEDQSGLEGGATIHKILPFFTPLQKHNQGLSEQRQGGMSSKFHHWLGFEELFSPEVWRASLAELFGTGLLVFMIDTIVISSLETDTKTPNIVISCFVALLIAILLLATGPVSGGHINPAITLSATLVGLISVSRAIVYIIAQCIGAVVGALALKAIVSSSIANTFSLGGCTPTVVTPGPDGPMTVGLGMGQALWLEILCSFFFLFPVWMAFDHRQLKALGPVVVCSIIGIVVGLIVFISTTVTSKKGYAGVGINPARCIGPAIVRGGHLWTGHWVFWVGPIIASVVFYLYTVIIPSEHFKPRVIKE</sequence>
<dbReference type="PRINTS" id="PR00783">
    <property type="entry name" value="MINTRINSICP"/>
</dbReference>
<dbReference type="Pfam" id="PF00230">
    <property type="entry name" value="MIP"/>
    <property type="match status" value="1"/>
</dbReference>
<evidence type="ECO:0000256" key="7">
    <source>
        <dbReference type="SAM" id="Phobius"/>
    </source>
</evidence>
<dbReference type="GO" id="GO:0016020">
    <property type="term" value="C:membrane"/>
    <property type="evidence" value="ECO:0007669"/>
    <property type="project" value="UniProtKB-SubCell"/>
</dbReference>
<feature type="transmembrane region" description="Helical" evidence="7">
    <location>
        <begin position="69"/>
        <end position="92"/>
    </location>
</feature>
<dbReference type="InterPro" id="IPR023271">
    <property type="entry name" value="Aquaporin-like"/>
</dbReference>